<evidence type="ECO:0000256" key="1">
    <source>
        <dbReference type="ARBA" id="ARBA00004141"/>
    </source>
</evidence>
<name>A0ABQ2QED1_9GAMM</name>
<evidence type="ECO:0000256" key="5">
    <source>
        <dbReference type="SAM" id="Phobius"/>
    </source>
</evidence>
<comment type="subcellular location">
    <subcellularLocation>
        <location evidence="1">Membrane</location>
        <topology evidence="1">Multi-pass membrane protein</topology>
    </subcellularLocation>
</comment>
<reference evidence="7" key="1">
    <citation type="journal article" date="2019" name="Int. J. Syst. Evol. Microbiol.">
        <title>The Global Catalogue of Microorganisms (GCM) 10K type strain sequencing project: providing services to taxonomists for standard genome sequencing and annotation.</title>
        <authorList>
            <consortium name="The Broad Institute Genomics Platform"/>
            <consortium name="The Broad Institute Genome Sequencing Center for Infectious Disease"/>
            <person name="Wu L."/>
            <person name="Ma J."/>
        </authorList>
    </citation>
    <scope>NUCLEOTIDE SEQUENCE [LARGE SCALE GENOMIC DNA]</scope>
    <source>
        <strain evidence="7">JCM 32305</strain>
    </source>
</reference>
<protein>
    <submittedName>
        <fullName evidence="6">LysR family transcriptional regulator</fullName>
    </submittedName>
</protein>
<feature type="transmembrane region" description="Helical" evidence="5">
    <location>
        <begin position="12"/>
        <end position="32"/>
    </location>
</feature>
<keyword evidence="7" id="KW-1185">Reference proteome</keyword>
<organism evidence="6 7">
    <name type="scientific">Shewanella ulleungensis</name>
    <dbReference type="NCBI Taxonomy" id="2282699"/>
    <lineage>
        <taxon>Bacteria</taxon>
        <taxon>Pseudomonadati</taxon>
        <taxon>Pseudomonadota</taxon>
        <taxon>Gammaproteobacteria</taxon>
        <taxon>Alteromonadales</taxon>
        <taxon>Shewanellaceae</taxon>
        <taxon>Shewanella</taxon>
    </lineage>
</organism>
<feature type="transmembrane region" description="Helical" evidence="5">
    <location>
        <begin position="80"/>
        <end position="97"/>
    </location>
</feature>
<gene>
    <name evidence="6" type="ORF">GCM10009410_04180</name>
</gene>
<evidence type="ECO:0000256" key="2">
    <source>
        <dbReference type="ARBA" id="ARBA00022692"/>
    </source>
</evidence>
<dbReference type="RefSeq" id="WP_188952864.1">
    <property type="nucleotide sequence ID" value="NZ_BMQW01000001.1"/>
</dbReference>
<dbReference type="EMBL" id="BMQW01000001">
    <property type="protein sequence ID" value="GGP75261.1"/>
    <property type="molecule type" value="Genomic_DNA"/>
</dbReference>
<evidence type="ECO:0000256" key="4">
    <source>
        <dbReference type="ARBA" id="ARBA00023136"/>
    </source>
</evidence>
<feature type="transmembrane region" description="Helical" evidence="5">
    <location>
        <begin position="109"/>
        <end position="128"/>
    </location>
</feature>
<feature type="transmembrane region" description="Helical" evidence="5">
    <location>
        <begin position="52"/>
        <end position="73"/>
    </location>
</feature>
<evidence type="ECO:0000313" key="7">
    <source>
        <dbReference type="Proteomes" id="UP000654004"/>
    </source>
</evidence>
<keyword evidence="3 5" id="KW-1133">Transmembrane helix</keyword>
<keyword evidence="4 5" id="KW-0472">Membrane</keyword>
<evidence type="ECO:0000313" key="6">
    <source>
        <dbReference type="EMBL" id="GGP75261.1"/>
    </source>
</evidence>
<dbReference type="Proteomes" id="UP000654004">
    <property type="component" value="Unassembled WGS sequence"/>
</dbReference>
<proteinExistence type="predicted"/>
<keyword evidence="2 5" id="KW-0812">Transmembrane</keyword>
<dbReference type="InterPro" id="IPR032808">
    <property type="entry name" value="DoxX"/>
</dbReference>
<sequence>MKLTPPYFLQRPDLGLLFLRVFGSLLVIYVHGLPKILHWGTELQVIDDPLHLGRSITLLCAIFAEVVCPIAITFGVYTRLACLPLIFLLLVSMLGVHSDWSIEQGQFGWLLLVLFGTIALCGPGHFAFNTNPKRRI</sequence>
<accession>A0ABQ2QED1</accession>
<evidence type="ECO:0000256" key="3">
    <source>
        <dbReference type="ARBA" id="ARBA00022989"/>
    </source>
</evidence>
<dbReference type="Pfam" id="PF07681">
    <property type="entry name" value="DoxX"/>
    <property type="match status" value="1"/>
</dbReference>
<comment type="caution">
    <text evidence="6">The sequence shown here is derived from an EMBL/GenBank/DDBJ whole genome shotgun (WGS) entry which is preliminary data.</text>
</comment>